<dbReference type="Pfam" id="PF00443">
    <property type="entry name" value="UCH"/>
    <property type="match status" value="1"/>
</dbReference>
<feature type="compositionally biased region" description="Polar residues" evidence="1">
    <location>
        <begin position="1090"/>
        <end position="1101"/>
    </location>
</feature>
<feature type="compositionally biased region" description="Polar residues" evidence="1">
    <location>
        <begin position="14"/>
        <end position="23"/>
    </location>
</feature>
<dbReference type="EMBL" id="JAODUO010001361">
    <property type="protein sequence ID" value="KAK2165525.1"/>
    <property type="molecule type" value="Genomic_DNA"/>
</dbReference>
<dbReference type="PANTHER" id="PTHR24006">
    <property type="entry name" value="UBIQUITIN CARBOXYL-TERMINAL HYDROLASE"/>
    <property type="match status" value="1"/>
</dbReference>
<dbReference type="GO" id="GO:0005829">
    <property type="term" value="C:cytosol"/>
    <property type="evidence" value="ECO:0007669"/>
    <property type="project" value="TreeGrafter"/>
</dbReference>
<dbReference type="Proteomes" id="UP001209878">
    <property type="component" value="Unassembled WGS sequence"/>
</dbReference>
<reference evidence="3" key="1">
    <citation type="journal article" date="2023" name="Mol. Biol. Evol.">
        <title>Third-Generation Sequencing Reveals the Adaptive Role of the Epigenome in Three Deep-Sea Polychaetes.</title>
        <authorList>
            <person name="Perez M."/>
            <person name="Aroh O."/>
            <person name="Sun Y."/>
            <person name="Lan Y."/>
            <person name="Juniper S.K."/>
            <person name="Young C.R."/>
            <person name="Angers B."/>
            <person name="Qian P.Y."/>
        </authorList>
    </citation>
    <scope>NUCLEOTIDE SEQUENCE</scope>
    <source>
        <strain evidence="3">R07B-5</strain>
    </source>
</reference>
<proteinExistence type="predicted"/>
<feature type="compositionally biased region" description="Acidic residues" evidence="1">
    <location>
        <begin position="920"/>
        <end position="932"/>
    </location>
</feature>
<dbReference type="PANTHER" id="PTHR24006:SF905">
    <property type="entry name" value="UBIQUITIN CARBOXYL-TERMINAL HYDROLASE 1"/>
    <property type="match status" value="1"/>
</dbReference>
<evidence type="ECO:0000313" key="3">
    <source>
        <dbReference type="EMBL" id="KAK2165525.1"/>
    </source>
</evidence>
<feature type="compositionally biased region" description="Basic residues" evidence="1">
    <location>
        <begin position="1"/>
        <end position="13"/>
    </location>
</feature>
<sequence length="1144" mass="125725">MMNRPKRSPRKKQSPSFVYTTNVKRSRKDDVETVSVSEKKAGEKIAAEPAATNGPEKKLAKPSTSATGMKKIVKKLFLNSKRKRSPKQKTDSGQSTSENEEKCLTGASNQLETLIKCEVDTTKGLGQGDTLQRPRARFLTERLQTWTKAFQEFYQEQHVKGVVCAPTSSKTECGTEICIKKNRDGVDPTDWVVIWCSGSEVVLQGCGLEEWERDDFPALMDRVRKTVAVKPEKEVTGTHKPSVPSPAKKRSRLSLKSVRGGRLDGAGVPKLAPLFKRCSAQKDWKLSQDAKSGNDKGSKNSDSDDAGDAPCVAALHNLGNTCFLSSVLQVLRYTPGFVDNISKLAEEDKEEEDDLTLTLISNLDQLYTDMQTVEGRVSKGESGYLAVRPYQLMDTIEKLNPMFEGNYQQDAHELLRCLLAYVQDATKAVNKHRKNEKMAAAAARIAPPTSPTKCDDVNADDEMARIVAAAVHVVMSSPKPSDADGGHLGGSGDKGMISDVDSAMKCMDVKQELESGITNGFKDQLSCKLNNDHSLERWVNKSFTNHVVAGNVCLTNGWDKTREHDNQSLAYGSTVKFSEKAKLGNSIVATSVAPVESQDCKNSSSLTSHLSTLSRTLNSLVNGEQENENSAIDLNGSADFEAQADMLSKKLMLLTQSKSDTNIGSLAHQRNNRWRSNSAGDVRSCGHVTKRRRTRGSTMTRGSQPGIIDMFTRQITIDLTNGINGDDRDLDTKQRLLGESMDVDDEISATTSVVSKKGIVDNESETEASPARYGATQNTWQQKKIVKKQTARKSAGGLHRLSLKGHVNGNDRNRNRWSTIHEDEIDCSTEPDLPARHTRDDVLKSVALANEKVAVVELDKSAVSNYLEEVVARQQVVDHVEVLFQGSMALRTRCLECEGFTERKEAYQDIGVPVRNERRDDDEEEEEDEDEPDTPHGWILAALDDVERLQDDNKYVCETCSHLVEAERSMHYVTLPQILTLHLKRFAATSRYELYAVITHTGISISSGHYVAYVRMLPPSGSHGGTTDGDTSMHSESELTNRGTATSSQHAEYPSGDANMADPNNNADTNNNVDVAPETTPDSVVVAPSGEQSGHSGDQTVNWYGCDDDVITVLTQDELECILAPSGGGSPYLLFYHKVGCCTN</sequence>
<evidence type="ECO:0000313" key="4">
    <source>
        <dbReference type="Proteomes" id="UP001209878"/>
    </source>
</evidence>
<accession>A0AAD9K7N5</accession>
<dbReference type="GO" id="GO:0016579">
    <property type="term" value="P:protein deubiquitination"/>
    <property type="evidence" value="ECO:0007669"/>
    <property type="project" value="InterPro"/>
</dbReference>
<dbReference type="InterPro" id="IPR018200">
    <property type="entry name" value="USP_CS"/>
</dbReference>
<dbReference type="AlphaFoldDB" id="A0AAD9K7N5"/>
<gene>
    <name evidence="3" type="ORF">NP493_1362g00046</name>
</gene>
<dbReference type="InterPro" id="IPR038765">
    <property type="entry name" value="Papain-like_cys_pep_sf"/>
</dbReference>
<feature type="compositionally biased region" description="Polar residues" evidence="1">
    <location>
        <begin position="1040"/>
        <end position="1050"/>
    </location>
</feature>
<name>A0AAD9K7N5_RIDPI</name>
<feature type="compositionally biased region" description="Basic and acidic residues" evidence="1">
    <location>
        <begin position="286"/>
        <end position="302"/>
    </location>
</feature>
<dbReference type="GO" id="GO:0005634">
    <property type="term" value="C:nucleus"/>
    <property type="evidence" value="ECO:0007669"/>
    <property type="project" value="TreeGrafter"/>
</dbReference>
<feature type="compositionally biased region" description="Basic and acidic residues" evidence="1">
    <location>
        <begin position="27"/>
        <end position="46"/>
    </location>
</feature>
<organism evidence="3 4">
    <name type="scientific">Ridgeia piscesae</name>
    <name type="common">Tubeworm</name>
    <dbReference type="NCBI Taxonomy" id="27915"/>
    <lineage>
        <taxon>Eukaryota</taxon>
        <taxon>Metazoa</taxon>
        <taxon>Spiralia</taxon>
        <taxon>Lophotrochozoa</taxon>
        <taxon>Annelida</taxon>
        <taxon>Polychaeta</taxon>
        <taxon>Sedentaria</taxon>
        <taxon>Canalipalpata</taxon>
        <taxon>Sabellida</taxon>
        <taxon>Siboglinidae</taxon>
        <taxon>Ridgeia</taxon>
    </lineage>
</organism>
<feature type="region of interest" description="Disordered" evidence="1">
    <location>
        <begin position="286"/>
        <end position="306"/>
    </location>
</feature>
<comment type="caution">
    <text evidence="3">The sequence shown here is derived from an EMBL/GenBank/DDBJ whole genome shotgun (WGS) entry which is preliminary data.</text>
</comment>
<feature type="region of interest" description="Disordered" evidence="1">
    <location>
        <begin position="1022"/>
        <end position="1101"/>
    </location>
</feature>
<dbReference type="GO" id="GO:0004843">
    <property type="term" value="F:cysteine-type deubiquitinase activity"/>
    <property type="evidence" value="ECO:0007669"/>
    <property type="project" value="InterPro"/>
</dbReference>
<dbReference type="InterPro" id="IPR050164">
    <property type="entry name" value="Peptidase_C19"/>
</dbReference>
<evidence type="ECO:0000259" key="2">
    <source>
        <dbReference type="PROSITE" id="PS50235"/>
    </source>
</evidence>
<dbReference type="InterPro" id="IPR028889">
    <property type="entry name" value="USP"/>
</dbReference>
<dbReference type="SUPFAM" id="SSF54001">
    <property type="entry name" value="Cysteine proteinases"/>
    <property type="match status" value="2"/>
</dbReference>
<feature type="region of interest" description="Disordered" evidence="1">
    <location>
        <begin position="231"/>
        <end position="256"/>
    </location>
</feature>
<keyword evidence="4" id="KW-1185">Reference proteome</keyword>
<protein>
    <recommendedName>
        <fullName evidence="2">USP domain-containing protein</fullName>
    </recommendedName>
</protein>
<feature type="region of interest" description="Disordered" evidence="1">
    <location>
        <begin position="911"/>
        <end position="936"/>
    </location>
</feature>
<dbReference type="InterPro" id="IPR001394">
    <property type="entry name" value="Peptidase_C19_UCH"/>
</dbReference>
<dbReference type="PROSITE" id="PS50235">
    <property type="entry name" value="USP_3"/>
    <property type="match status" value="1"/>
</dbReference>
<dbReference type="Gene3D" id="3.90.70.10">
    <property type="entry name" value="Cysteine proteinases"/>
    <property type="match status" value="2"/>
</dbReference>
<evidence type="ECO:0000256" key="1">
    <source>
        <dbReference type="SAM" id="MobiDB-lite"/>
    </source>
</evidence>
<dbReference type="PROSITE" id="PS00973">
    <property type="entry name" value="USP_2"/>
    <property type="match status" value="1"/>
</dbReference>
<feature type="domain" description="USP" evidence="2">
    <location>
        <begin position="313"/>
        <end position="1139"/>
    </location>
</feature>
<feature type="compositionally biased region" description="Low complexity" evidence="1">
    <location>
        <begin position="1057"/>
        <end position="1077"/>
    </location>
</feature>
<feature type="region of interest" description="Disordered" evidence="1">
    <location>
        <begin position="1"/>
        <end position="103"/>
    </location>
</feature>